<comment type="similarity">
    <text evidence="2">Belongs to the drug/metabolite transporter (DMT) superfamily. 10 TMS drug/metabolite exporter (DME) (TC 2.A.7.3) family.</text>
</comment>
<gene>
    <name evidence="8" type="ORF">P775_03665</name>
</gene>
<evidence type="ECO:0000256" key="5">
    <source>
        <dbReference type="ARBA" id="ARBA00023136"/>
    </source>
</evidence>
<keyword evidence="3 6" id="KW-0812">Transmembrane</keyword>
<evidence type="ECO:0000256" key="4">
    <source>
        <dbReference type="ARBA" id="ARBA00022989"/>
    </source>
</evidence>
<feature type="transmembrane region" description="Helical" evidence="6">
    <location>
        <begin position="12"/>
        <end position="34"/>
    </location>
</feature>
<reference evidence="8 9" key="1">
    <citation type="submission" date="2013-09" db="EMBL/GenBank/DDBJ databases">
        <title>Genome sequencing of Phaeobacter antarcticus sp. nov. SM1211.</title>
        <authorList>
            <person name="Zhang X.-Y."/>
            <person name="Liu C."/>
            <person name="Chen X.-L."/>
            <person name="Xie B.-B."/>
            <person name="Qin Q.-L."/>
            <person name="Rong J.-C."/>
            <person name="Zhang Y.-Z."/>
        </authorList>
    </citation>
    <scope>NUCLEOTIDE SEQUENCE [LARGE SCALE GENOMIC DNA]</scope>
    <source>
        <strain evidence="8 9">SM1211</strain>
    </source>
</reference>
<dbReference type="InterPro" id="IPR000620">
    <property type="entry name" value="EamA_dom"/>
</dbReference>
<comment type="caution">
    <text evidence="8">The sequence shown here is derived from an EMBL/GenBank/DDBJ whole genome shotgun (WGS) entry which is preliminary data.</text>
</comment>
<keyword evidence="5 6" id="KW-0472">Membrane</keyword>
<evidence type="ECO:0000313" key="9">
    <source>
        <dbReference type="Proteomes" id="UP000231259"/>
    </source>
</evidence>
<protein>
    <recommendedName>
        <fullName evidence="7">EamA domain-containing protein</fullName>
    </recommendedName>
</protein>
<dbReference type="PANTHER" id="PTHR22911:SF6">
    <property type="entry name" value="SOLUTE CARRIER FAMILY 35 MEMBER G1"/>
    <property type="match status" value="1"/>
</dbReference>
<dbReference type="PANTHER" id="PTHR22911">
    <property type="entry name" value="ACYL-MALONYL CONDENSING ENZYME-RELATED"/>
    <property type="match status" value="1"/>
</dbReference>
<dbReference type="EMBL" id="AWWI01000030">
    <property type="protein sequence ID" value="PIL21578.1"/>
    <property type="molecule type" value="Genomic_DNA"/>
</dbReference>
<name>A0A2G8RKH0_9RHOB</name>
<feature type="transmembrane region" description="Helical" evidence="6">
    <location>
        <begin position="184"/>
        <end position="202"/>
    </location>
</feature>
<proteinExistence type="inferred from homology"/>
<evidence type="ECO:0000256" key="3">
    <source>
        <dbReference type="ARBA" id="ARBA00022692"/>
    </source>
</evidence>
<feature type="transmembrane region" description="Helical" evidence="6">
    <location>
        <begin position="71"/>
        <end position="90"/>
    </location>
</feature>
<dbReference type="AlphaFoldDB" id="A0A2G8RKH0"/>
<evidence type="ECO:0000313" key="8">
    <source>
        <dbReference type="EMBL" id="PIL21578.1"/>
    </source>
</evidence>
<comment type="subcellular location">
    <subcellularLocation>
        <location evidence="1">Membrane</location>
        <topology evidence="1">Multi-pass membrane protein</topology>
    </subcellularLocation>
</comment>
<accession>A0A2G8RKH0</accession>
<organism evidence="8 9">
    <name type="scientific">Puniceibacterium antarcticum</name>
    <dbReference type="NCBI Taxonomy" id="1206336"/>
    <lineage>
        <taxon>Bacteria</taxon>
        <taxon>Pseudomonadati</taxon>
        <taxon>Pseudomonadota</taxon>
        <taxon>Alphaproteobacteria</taxon>
        <taxon>Rhodobacterales</taxon>
        <taxon>Paracoccaceae</taxon>
        <taxon>Puniceibacterium</taxon>
    </lineage>
</organism>
<dbReference type="GO" id="GO:0016020">
    <property type="term" value="C:membrane"/>
    <property type="evidence" value="ECO:0007669"/>
    <property type="project" value="UniProtKB-SubCell"/>
</dbReference>
<feature type="domain" description="EamA" evidence="7">
    <location>
        <begin position="74"/>
        <end position="196"/>
    </location>
</feature>
<dbReference type="InterPro" id="IPR037185">
    <property type="entry name" value="EmrE-like"/>
</dbReference>
<feature type="transmembrane region" description="Helical" evidence="6">
    <location>
        <begin position="158"/>
        <end position="178"/>
    </location>
</feature>
<feature type="transmembrane region" description="Helical" evidence="6">
    <location>
        <begin position="102"/>
        <end position="120"/>
    </location>
</feature>
<keyword evidence="9" id="KW-1185">Reference proteome</keyword>
<dbReference type="Proteomes" id="UP000231259">
    <property type="component" value="Unassembled WGS sequence"/>
</dbReference>
<evidence type="ECO:0000259" key="7">
    <source>
        <dbReference type="Pfam" id="PF00892"/>
    </source>
</evidence>
<evidence type="ECO:0000256" key="2">
    <source>
        <dbReference type="ARBA" id="ARBA00009853"/>
    </source>
</evidence>
<evidence type="ECO:0000256" key="1">
    <source>
        <dbReference type="ARBA" id="ARBA00004141"/>
    </source>
</evidence>
<sequence length="206" mass="21762">MAAIYAASHMSVTSATAVGLMDGLFVVILGVVFLRERFSTAQWGAAMVCLFGAGIVVFGSGAVSIRVEDLFPASIALFGALLVATESILIKKLARSEASISVLLYVNIFGTIIFAIPAAATWSSMSIAVACLLFMLGPIAILGQICNINALRTSDAALIGPIRYTWIIWGAFFGWAFFGEIPVAATYSGILLILSGGSYLAFSRFR</sequence>
<dbReference type="SUPFAM" id="SSF103481">
    <property type="entry name" value="Multidrug resistance efflux transporter EmrE"/>
    <property type="match status" value="2"/>
</dbReference>
<feature type="transmembrane region" description="Helical" evidence="6">
    <location>
        <begin position="46"/>
        <end position="65"/>
    </location>
</feature>
<dbReference type="Pfam" id="PF00892">
    <property type="entry name" value="EamA"/>
    <property type="match status" value="1"/>
</dbReference>
<keyword evidence="4 6" id="KW-1133">Transmembrane helix</keyword>
<evidence type="ECO:0000256" key="6">
    <source>
        <dbReference type="SAM" id="Phobius"/>
    </source>
</evidence>
<feature type="transmembrane region" description="Helical" evidence="6">
    <location>
        <begin position="126"/>
        <end position="146"/>
    </location>
</feature>